<accession>A0AAD6BXY5</accession>
<proteinExistence type="predicted"/>
<dbReference type="InterPro" id="IPR050317">
    <property type="entry name" value="Plant_Fungal_Acyltransferase"/>
</dbReference>
<evidence type="ECO:0000313" key="1">
    <source>
        <dbReference type="EMBL" id="KAJ5438465.1"/>
    </source>
</evidence>
<dbReference type="Proteomes" id="UP001213681">
    <property type="component" value="Unassembled WGS sequence"/>
</dbReference>
<dbReference type="InterPro" id="IPR023213">
    <property type="entry name" value="CAT-like_dom_sf"/>
</dbReference>
<reference evidence="1" key="2">
    <citation type="journal article" date="2023" name="IMA Fungus">
        <title>Comparative genomic study of the Penicillium genus elucidates a diverse pangenome and 15 lateral gene transfer events.</title>
        <authorList>
            <person name="Petersen C."/>
            <person name="Sorensen T."/>
            <person name="Nielsen M.R."/>
            <person name="Sondergaard T.E."/>
            <person name="Sorensen J.L."/>
            <person name="Fitzpatrick D.A."/>
            <person name="Frisvad J.C."/>
            <person name="Nielsen K.L."/>
        </authorList>
    </citation>
    <scope>NUCLEOTIDE SEQUENCE</scope>
    <source>
        <strain evidence="1">IBT 16125</strain>
    </source>
</reference>
<protein>
    <submittedName>
        <fullName evidence="1">Uncharacterized protein</fullName>
    </submittedName>
</protein>
<keyword evidence="2" id="KW-1185">Reference proteome</keyword>
<name>A0AAD6BXY5_9EURO</name>
<dbReference type="GeneID" id="81603088"/>
<evidence type="ECO:0000313" key="2">
    <source>
        <dbReference type="Proteomes" id="UP001213681"/>
    </source>
</evidence>
<dbReference type="RefSeq" id="XP_056761694.1">
    <property type="nucleotide sequence ID" value="XM_056912845.1"/>
</dbReference>
<comment type="caution">
    <text evidence="1">The sequence shown here is derived from an EMBL/GenBank/DDBJ whole genome shotgun (WGS) entry which is preliminary data.</text>
</comment>
<dbReference type="AlphaFoldDB" id="A0AAD6BXY5"/>
<gene>
    <name evidence="1" type="ORF">N7458_009463</name>
</gene>
<dbReference type="EMBL" id="JAPVEA010000008">
    <property type="protein sequence ID" value="KAJ5438465.1"/>
    <property type="molecule type" value="Genomic_DNA"/>
</dbReference>
<dbReference type="Gene3D" id="3.30.559.10">
    <property type="entry name" value="Chloramphenicol acetyltransferase-like domain"/>
    <property type="match status" value="2"/>
</dbReference>
<sequence length="488" mass="54830">MMSEETSQTTSHDIILPFHFWDDVPYTRGICLNVTLRFEEVLDTRKLHDSLERLLEIGEWRKLGARLRQSESGKLEYHLPSKFTSDRPGFIFTTASHAEPISSHPLASQMPSTQETSQISVLGCMSSFNSITRNKDTPNGIEKYLSSDIPQLFIHVVTFTDTTLITVTFVHTLFDGMGLSYFLQAWTAVLSGNEDQVPPFLGFDEDIIEAKTENVPAEHHVLAKKTFTKFQMAVLVLMRWWENYWYPETQDKVIAIPSILVKKMREKALLELKTQSSQHSPEDIFISEGDVLLAWLSKSIVTALNPVPSTPILISNVFDTRAVLNISQKGAYTGNATIPACTSFTAQSLTRNPTSNIALRLRHSLDEQRIPPQVFAMSSLRKKTLRETGYLPIVGDPRQISITCTNWQRARFFELDFAAARTDETLTGPVRPSYINTAGPTPMGPNVVRNLVTVTGRDGVGNWWVQILARASAWGRIEEGIRELGGDI</sequence>
<reference evidence="1" key="1">
    <citation type="submission" date="2022-12" db="EMBL/GenBank/DDBJ databases">
        <authorList>
            <person name="Petersen C."/>
        </authorList>
    </citation>
    <scope>NUCLEOTIDE SEQUENCE</scope>
    <source>
        <strain evidence="1">IBT 16125</strain>
    </source>
</reference>
<organism evidence="1 2">
    <name type="scientific">Penicillium daleae</name>
    <dbReference type="NCBI Taxonomy" id="63821"/>
    <lineage>
        <taxon>Eukaryota</taxon>
        <taxon>Fungi</taxon>
        <taxon>Dikarya</taxon>
        <taxon>Ascomycota</taxon>
        <taxon>Pezizomycotina</taxon>
        <taxon>Eurotiomycetes</taxon>
        <taxon>Eurotiomycetidae</taxon>
        <taxon>Eurotiales</taxon>
        <taxon>Aspergillaceae</taxon>
        <taxon>Penicillium</taxon>
    </lineage>
</organism>
<dbReference type="Pfam" id="PF02458">
    <property type="entry name" value="Transferase"/>
    <property type="match status" value="1"/>
</dbReference>
<dbReference type="PANTHER" id="PTHR31642">
    <property type="entry name" value="TRICHOTHECENE 3-O-ACETYLTRANSFERASE"/>
    <property type="match status" value="1"/>
</dbReference>
<dbReference type="GO" id="GO:0016747">
    <property type="term" value="F:acyltransferase activity, transferring groups other than amino-acyl groups"/>
    <property type="evidence" value="ECO:0007669"/>
    <property type="project" value="TreeGrafter"/>
</dbReference>
<dbReference type="PANTHER" id="PTHR31642:SF294">
    <property type="entry name" value="ACETYLTRANSFERASE MATC1"/>
    <property type="match status" value="1"/>
</dbReference>